<feature type="compositionally biased region" description="Polar residues" evidence="1">
    <location>
        <begin position="214"/>
        <end position="236"/>
    </location>
</feature>
<dbReference type="Proteomes" id="UP000297280">
    <property type="component" value="Unassembled WGS sequence"/>
</dbReference>
<sequence length="410" mass="46184">MLLSVLIGATGLAVLVGSSQASTSHNPFPSNQTSIEFSEENQMLFSHYETITHLLSNLHGRIGINDDATPNLQLGREEPHYIDPKDLKLVPSHDLEEYNEADWVRINEQEIVLQCGSVNTMNTGKDWAFMQRCTNEEVAIRRLMATFNDEGHEFVVSISVLKNASTTREGTYRCIKDSCPKGPLALATPTSTAIISNRSVAASPVRNVFEEPTAKQSESGLQKPTKAASQTSDHLQAQITRKIARVTKSTSLMTITRASNLEDLSPKSPTEKEVIRAPTNQLPEPEDLPAGRWLAKRKEDPYITVPRPECRPPPDDFTLSGKIRTVTRNPRKTKYTTIEYWGYTSTSIIPPDPNRPPPRPSIVEPTWVTNSFFQTWSCRKVWMDYFNMDYVRKRDIVERVLEDLQAAARK</sequence>
<reference evidence="3 4" key="1">
    <citation type="submission" date="2017-12" db="EMBL/GenBank/DDBJ databases">
        <title>Comparative genomics of Botrytis spp.</title>
        <authorList>
            <person name="Valero-Jimenez C.A."/>
            <person name="Tapia P."/>
            <person name="Veloso J."/>
            <person name="Silva-Moreno E."/>
            <person name="Staats M."/>
            <person name="Valdes J.H."/>
            <person name="Van Kan J.A.L."/>
        </authorList>
    </citation>
    <scope>NUCLEOTIDE SEQUENCE [LARGE SCALE GENOMIC DNA]</scope>
    <source>
        <strain evidence="3 4">MUCL3349</strain>
    </source>
</reference>
<evidence type="ECO:0000313" key="4">
    <source>
        <dbReference type="Proteomes" id="UP000297280"/>
    </source>
</evidence>
<feature type="chain" id="PRO_5021184806" description="Ig-like domain-containing protein" evidence="2">
    <location>
        <begin position="22"/>
        <end position="410"/>
    </location>
</feature>
<protein>
    <recommendedName>
        <fullName evidence="5">Ig-like domain-containing protein</fullName>
    </recommendedName>
</protein>
<keyword evidence="4" id="KW-1185">Reference proteome</keyword>
<keyword evidence="2" id="KW-0732">Signal</keyword>
<organism evidence="3 4">
    <name type="scientific">Botrytis porri</name>
    <dbReference type="NCBI Taxonomy" id="87229"/>
    <lineage>
        <taxon>Eukaryota</taxon>
        <taxon>Fungi</taxon>
        <taxon>Dikarya</taxon>
        <taxon>Ascomycota</taxon>
        <taxon>Pezizomycotina</taxon>
        <taxon>Leotiomycetes</taxon>
        <taxon>Helotiales</taxon>
        <taxon>Sclerotiniaceae</taxon>
        <taxon>Botrytis</taxon>
    </lineage>
</organism>
<accession>A0A4Z1KHR1</accession>
<evidence type="ECO:0000256" key="2">
    <source>
        <dbReference type="SAM" id="SignalP"/>
    </source>
</evidence>
<name>A0A4Z1KHR1_9HELO</name>
<dbReference type="EMBL" id="PQXO01000434">
    <property type="protein sequence ID" value="TGO85060.1"/>
    <property type="molecule type" value="Genomic_DNA"/>
</dbReference>
<evidence type="ECO:0008006" key="5">
    <source>
        <dbReference type="Google" id="ProtNLM"/>
    </source>
</evidence>
<feature type="region of interest" description="Disordered" evidence="1">
    <location>
        <begin position="211"/>
        <end position="236"/>
    </location>
</feature>
<comment type="caution">
    <text evidence="3">The sequence shown here is derived from an EMBL/GenBank/DDBJ whole genome shotgun (WGS) entry which is preliminary data.</text>
</comment>
<dbReference type="OrthoDB" id="3519870at2759"/>
<evidence type="ECO:0000313" key="3">
    <source>
        <dbReference type="EMBL" id="TGO85060.1"/>
    </source>
</evidence>
<evidence type="ECO:0000256" key="1">
    <source>
        <dbReference type="SAM" id="MobiDB-lite"/>
    </source>
</evidence>
<feature type="signal peptide" evidence="2">
    <location>
        <begin position="1"/>
        <end position="21"/>
    </location>
</feature>
<proteinExistence type="predicted"/>
<dbReference type="AlphaFoldDB" id="A0A4Z1KHR1"/>
<gene>
    <name evidence="3" type="ORF">BPOR_0435g00030</name>
</gene>